<dbReference type="OrthoDB" id="360764at2"/>
<dbReference type="GeneID" id="303368212"/>
<keyword evidence="3" id="KW-1185">Reference proteome</keyword>
<dbReference type="EMBL" id="FUXC01000014">
    <property type="protein sequence ID" value="SKA03278.1"/>
    <property type="molecule type" value="Genomic_DNA"/>
</dbReference>
<evidence type="ECO:0000313" key="3">
    <source>
        <dbReference type="Proteomes" id="UP000190395"/>
    </source>
</evidence>
<dbReference type="RefSeq" id="WP_078931732.1">
    <property type="nucleotide sequence ID" value="NZ_FUXC01000014.1"/>
</dbReference>
<dbReference type="Pfam" id="PF03432">
    <property type="entry name" value="Relaxase"/>
    <property type="match status" value="1"/>
</dbReference>
<evidence type="ECO:0000313" key="2">
    <source>
        <dbReference type="EMBL" id="SKA03278.1"/>
    </source>
</evidence>
<gene>
    <name evidence="2" type="ORF">SAMN02745152_01990</name>
</gene>
<sequence length="407" mass="48153">MTKEQRELYDYFEHFWDDLKKKAPKKPKKRDAGKEMANFLRELDFSFHPLKSKEEKQKNYIRGSGSAKSQNCILKMHYVQDKHKHLAFLTEYMTQLDKNDIDEKPFLFSDIEVDKTFFDSYQKIMADLHFRFIISPESQDVDLHVATKVFIEKLNSLYGYQLNWVGCIHENTNHRHAHVLINGVDKNGRSVRFPKSFVKETGRMMVQNICTGLVGFRTSKEILQKKGQEPFLERFTSIDEDLLSIEQKLGVQNEHFSTFVLTRTEKQNERCEKLVELGLAKKLQSKENCFWLENNWNEKLRILGKVNVYKKARANMKLVHPGKLELWDDTKPEMDGIVTQLLYKNDEENWINAVVVENARLQKAYLIPFPDEMPDYRVYTQFVHCGKYISKKGRTYPKLQVYREANR</sequence>
<dbReference type="Proteomes" id="UP000190395">
    <property type="component" value="Unassembled WGS sequence"/>
</dbReference>
<dbReference type="InterPro" id="IPR005094">
    <property type="entry name" value="Endonuclease_MobA/VirD2"/>
</dbReference>
<organism evidence="2 3">
    <name type="scientific">Treponema berlinense</name>
    <dbReference type="NCBI Taxonomy" id="225004"/>
    <lineage>
        <taxon>Bacteria</taxon>
        <taxon>Pseudomonadati</taxon>
        <taxon>Spirochaetota</taxon>
        <taxon>Spirochaetia</taxon>
        <taxon>Spirochaetales</taxon>
        <taxon>Treponemataceae</taxon>
        <taxon>Treponema</taxon>
    </lineage>
</organism>
<proteinExistence type="predicted"/>
<evidence type="ECO:0000259" key="1">
    <source>
        <dbReference type="Pfam" id="PF03432"/>
    </source>
</evidence>
<feature type="domain" description="MobA/VirD2-like nuclease" evidence="1">
    <location>
        <begin position="125"/>
        <end position="205"/>
    </location>
</feature>
<dbReference type="STRING" id="225004.SAMN02745152_01990"/>
<accession>A0A1T4QJ31</accession>
<name>A0A1T4QJ31_9SPIR</name>
<reference evidence="2 3" key="1">
    <citation type="submission" date="2017-02" db="EMBL/GenBank/DDBJ databases">
        <authorList>
            <person name="Peterson S.W."/>
        </authorList>
    </citation>
    <scope>NUCLEOTIDE SEQUENCE [LARGE SCALE GENOMIC DNA]</scope>
    <source>
        <strain evidence="2 3">ATCC BAA-909</strain>
    </source>
</reference>
<dbReference type="AlphaFoldDB" id="A0A1T4QJ31"/>
<protein>
    <recommendedName>
        <fullName evidence="1">MobA/VirD2-like nuclease domain-containing protein</fullName>
    </recommendedName>
</protein>